<evidence type="ECO:0000313" key="1">
    <source>
        <dbReference type="EMBL" id="OCX17613.1"/>
    </source>
</evidence>
<accession>A0A1C2DSG6</accession>
<name>A0A1C2DSG6_9HYPH</name>
<dbReference type="RefSeq" id="WP_065997871.1">
    <property type="nucleotide sequence ID" value="NZ_MDEO01000032.1"/>
</dbReference>
<dbReference type="Proteomes" id="UP000094412">
    <property type="component" value="Unassembled WGS sequence"/>
</dbReference>
<comment type="caution">
    <text evidence="1">The sequence shown here is derived from an EMBL/GenBank/DDBJ whole genome shotgun (WGS) entry which is preliminary data.</text>
</comment>
<keyword evidence="2" id="KW-1185">Reference proteome</keyword>
<organism evidence="1 2">
    <name type="scientific">Mesorhizobium hungaricum</name>
    <dbReference type="NCBI Taxonomy" id="1566387"/>
    <lineage>
        <taxon>Bacteria</taxon>
        <taxon>Pseudomonadati</taxon>
        <taxon>Pseudomonadota</taxon>
        <taxon>Alphaproteobacteria</taxon>
        <taxon>Hyphomicrobiales</taxon>
        <taxon>Phyllobacteriaceae</taxon>
        <taxon>Mesorhizobium</taxon>
    </lineage>
</organism>
<dbReference type="SUPFAM" id="SSF46689">
    <property type="entry name" value="Homeodomain-like"/>
    <property type="match status" value="1"/>
</dbReference>
<sequence>MAERGRPTDYKPDYAEQAAKLCALGATDFELADFFKVDTRTIYRWKNVHEDFCQALIVGKENSDTRVERALYNRAVGYTFESEKVFQFQGEVIRAATVEHVAPDPGAAKLWLTNRKPNNWRDKQDHTLSNPDGSPIVFQNIFEAKPDGQ</sequence>
<dbReference type="EMBL" id="MDEO01000032">
    <property type="protein sequence ID" value="OCX17613.1"/>
    <property type="molecule type" value="Genomic_DNA"/>
</dbReference>
<dbReference type="Gene3D" id="1.10.10.60">
    <property type="entry name" value="Homeodomain-like"/>
    <property type="match status" value="1"/>
</dbReference>
<gene>
    <name evidence="1" type="ORF">QV13_12720</name>
</gene>
<dbReference type="STRING" id="1566387.QV13_12720"/>
<protein>
    <submittedName>
        <fullName evidence="1">Terminase</fullName>
    </submittedName>
</protein>
<proteinExistence type="predicted"/>
<dbReference type="OrthoDB" id="7473113at2"/>
<evidence type="ECO:0000313" key="2">
    <source>
        <dbReference type="Proteomes" id="UP000094412"/>
    </source>
</evidence>
<reference evidence="1 2" key="1">
    <citation type="submission" date="2016-08" db="EMBL/GenBank/DDBJ databases">
        <title>Whole genome sequence of Mesorhizobium sp. strain UASWS1009 isolated from industrial sewage.</title>
        <authorList>
            <person name="Crovadore J."/>
            <person name="Calmin G."/>
            <person name="Chablais R."/>
            <person name="Cochard B."/>
            <person name="Lefort F."/>
        </authorList>
    </citation>
    <scope>NUCLEOTIDE SEQUENCE [LARGE SCALE GENOMIC DNA]</scope>
    <source>
        <strain evidence="1 2">UASWS1009</strain>
    </source>
</reference>
<dbReference type="InterPro" id="IPR009057">
    <property type="entry name" value="Homeodomain-like_sf"/>
</dbReference>
<dbReference type="AlphaFoldDB" id="A0A1C2DSG6"/>